<feature type="transmembrane region" description="Helical" evidence="8">
    <location>
        <begin position="433"/>
        <end position="451"/>
    </location>
</feature>
<feature type="transmembrane region" description="Helical" evidence="8">
    <location>
        <begin position="119"/>
        <end position="139"/>
    </location>
</feature>
<dbReference type="FunFam" id="1.20.1250.20:FF:000171">
    <property type="entry name" value="MFS general substrate transporter"/>
    <property type="match status" value="1"/>
</dbReference>
<feature type="transmembrane region" description="Helical" evidence="8">
    <location>
        <begin position="282"/>
        <end position="305"/>
    </location>
</feature>
<feature type="transmembrane region" description="Helical" evidence="8">
    <location>
        <begin position="247"/>
        <end position="270"/>
    </location>
</feature>
<keyword evidence="3" id="KW-0813">Transport</keyword>
<keyword evidence="5 8" id="KW-1133">Transmembrane helix</keyword>
<dbReference type="InterPro" id="IPR020846">
    <property type="entry name" value="MFS_dom"/>
</dbReference>
<dbReference type="Pfam" id="PF07690">
    <property type="entry name" value="MFS_1"/>
    <property type="match status" value="2"/>
</dbReference>
<evidence type="ECO:0000256" key="2">
    <source>
        <dbReference type="ARBA" id="ARBA00008335"/>
    </source>
</evidence>
<keyword evidence="11" id="KW-1185">Reference proteome</keyword>
<dbReference type="Gene3D" id="1.20.1250.20">
    <property type="entry name" value="MFS general substrate transporter like domains"/>
    <property type="match status" value="1"/>
</dbReference>
<evidence type="ECO:0000256" key="3">
    <source>
        <dbReference type="ARBA" id="ARBA00022448"/>
    </source>
</evidence>
<dbReference type="PROSITE" id="PS50850">
    <property type="entry name" value="MFS"/>
    <property type="match status" value="1"/>
</dbReference>
<evidence type="ECO:0000256" key="1">
    <source>
        <dbReference type="ARBA" id="ARBA00004141"/>
    </source>
</evidence>
<feature type="transmembrane region" description="Helical" evidence="8">
    <location>
        <begin position="159"/>
        <end position="180"/>
    </location>
</feature>
<accession>A0A9N9Q244</accession>
<dbReference type="GO" id="GO:0022857">
    <property type="term" value="F:transmembrane transporter activity"/>
    <property type="evidence" value="ECO:0007669"/>
    <property type="project" value="InterPro"/>
</dbReference>
<proteinExistence type="inferred from homology"/>
<name>A0A9N9Q244_9HELO</name>
<dbReference type="AlphaFoldDB" id="A0A9N9Q244"/>
<evidence type="ECO:0000259" key="9">
    <source>
        <dbReference type="PROSITE" id="PS50850"/>
    </source>
</evidence>
<feature type="transmembrane region" description="Helical" evidence="8">
    <location>
        <begin position="218"/>
        <end position="240"/>
    </location>
</feature>
<keyword evidence="4 8" id="KW-0812">Transmembrane</keyword>
<organism evidence="10 11">
    <name type="scientific">Hymenoscyphus fraxineus</name>
    <dbReference type="NCBI Taxonomy" id="746836"/>
    <lineage>
        <taxon>Eukaryota</taxon>
        <taxon>Fungi</taxon>
        <taxon>Dikarya</taxon>
        <taxon>Ascomycota</taxon>
        <taxon>Pezizomycotina</taxon>
        <taxon>Leotiomycetes</taxon>
        <taxon>Helotiales</taxon>
        <taxon>Helotiaceae</taxon>
        <taxon>Hymenoscyphus</taxon>
    </lineage>
</organism>
<dbReference type="OrthoDB" id="4139357at2759"/>
<evidence type="ECO:0000256" key="4">
    <source>
        <dbReference type="ARBA" id="ARBA00022692"/>
    </source>
</evidence>
<evidence type="ECO:0000256" key="5">
    <source>
        <dbReference type="ARBA" id="ARBA00022989"/>
    </source>
</evidence>
<dbReference type="CDD" id="cd17316">
    <property type="entry name" value="MFS_SV2_like"/>
    <property type="match status" value="1"/>
</dbReference>
<comment type="caution">
    <text evidence="10">The sequence shown here is derived from an EMBL/GenBank/DDBJ whole genome shotgun (WGS) entry which is preliminary data.</text>
</comment>
<feature type="domain" description="Major facilitator superfamily (MFS) profile" evidence="9">
    <location>
        <begin position="124"/>
        <end position="572"/>
    </location>
</feature>
<sequence length="577" mass="62441">MKFMGFTPFGHKDSINDHNVLVTLANAQRHPTVVAEWERRRSVEAREAHLDGAGSKKEGDVTPDTEVGIGSGSSTYDPYTIEGLKAEVNEDVAASGHDTAYDLKSKVINKAIQDIGMGWYNWELFILCGFGWFADNLWLQGVALTLPSLQAEFGVSETNVRYTTCSLFIGLCIGASFWGIGSDIMGRRLAFNCTLMLAGVFGISAGAAPSWIGACGLFAALGVGVGGNLPVDGALFLEFLPNASGQLLTLLSVWWPVGQLVASLIAWGFLGSNYSVNLGWRYFVYTMGTLTFVMFLARFFLFHLYESPKFLLSRGRQSEAVGVVHGIAAKNGTTTWLTEEILNEIGGDPAAVSDVKLTTSQIIKRKMSSFSGERIGPLFHDRKLGMTTVLLWFCWATIGMGYPLFNAFLPQYLARGKTSTGEAVSNHITYRNYAITSVVGVPGSIIACYTVDMKFIGRKGTMAISTCISGIFLFLFTISAESDYQLAFSSIEAFFQNIMYGVLYAYTPEVFPAPVRGTGTGICSFLNRIAGLCAPIIAANIPSANPNAPVFVSGALILAAFVAMVLLPIETMGKQRL</sequence>
<evidence type="ECO:0000256" key="8">
    <source>
        <dbReference type="SAM" id="Phobius"/>
    </source>
</evidence>
<comment type="subcellular location">
    <subcellularLocation>
        <location evidence="1">Membrane</location>
        <topology evidence="1">Multi-pass membrane protein</topology>
    </subcellularLocation>
</comment>
<gene>
    <name evidence="10" type="ORF">HYFRA_00014051</name>
</gene>
<evidence type="ECO:0000256" key="7">
    <source>
        <dbReference type="SAM" id="MobiDB-lite"/>
    </source>
</evidence>
<feature type="transmembrane region" description="Helical" evidence="8">
    <location>
        <begin position="389"/>
        <end position="413"/>
    </location>
</feature>
<dbReference type="GO" id="GO:0016020">
    <property type="term" value="C:membrane"/>
    <property type="evidence" value="ECO:0007669"/>
    <property type="project" value="UniProtKB-SubCell"/>
</dbReference>
<reference evidence="10" key="1">
    <citation type="submission" date="2021-07" db="EMBL/GenBank/DDBJ databases">
        <authorList>
            <person name="Durling M."/>
        </authorList>
    </citation>
    <scope>NUCLEOTIDE SEQUENCE</scope>
</reference>
<feature type="region of interest" description="Disordered" evidence="7">
    <location>
        <begin position="46"/>
        <end position="74"/>
    </location>
</feature>
<dbReference type="PANTHER" id="PTHR23511:SF5">
    <property type="entry name" value="MAJOR FACILITATOR-TYPE TRANSPORTER HXNZ-RELATED"/>
    <property type="match status" value="1"/>
</dbReference>
<evidence type="ECO:0000313" key="11">
    <source>
        <dbReference type="Proteomes" id="UP000696280"/>
    </source>
</evidence>
<dbReference type="Proteomes" id="UP000696280">
    <property type="component" value="Unassembled WGS sequence"/>
</dbReference>
<dbReference type="InterPro" id="IPR036259">
    <property type="entry name" value="MFS_trans_sf"/>
</dbReference>
<feature type="transmembrane region" description="Helical" evidence="8">
    <location>
        <begin position="550"/>
        <end position="569"/>
    </location>
</feature>
<keyword evidence="6 8" id="KW-0472">Membrane</keyword>
<dbReference type="PANTHER" id="PTHR23511">
    <property type="entry name" value="SYNAPTIC VESICLE GLYCOPROTEIN 2"/>
    <property type="match status" value="1"/>
</dbReference>
<feature type="transmembrane region" description="Helical" evidence="8">
    <location>
        <begin position="463"/>
        <end position="480"/>
    </location>
</feature>
<comment type="similarity">
    <text evidence="2">Belongs to the major facilitator superfamily.</text>
</comment>
<evidence type="ECO:0000313" key="10">
    <source>
        <dbReference type="EMBL" id="CAG8962422.1"/>
    </source>
</evidence>
<feature type="compositionally biased region" description="Basic and acidic residues" evidence="7">
    <location>
        <begin position="46"/>
        <end position="60"/>
    </location>
</feature>
<dbReference type="InterPro" id="IPR011701">
    <property type="entry name" value="MFS"/>
</dbReference>
<protein>
    <recommendedName>
        <fullName evidence="9">Major facilitator superfamily (MFS) profile domain-containing protein</fullName>
    </recommendedName>
</protein>
<dbReference type="EMBL" id="CAJVRL010000131">
    <property type="protein sequence ID" value="CAG8962422.1"/>
    <property type="molecule type" value="Genomic_DNA"/>
</dbReference>
<evidence type="ECO:0000256" key="6">
    <source>
        <dbReference type="ARBA" id="ARBA00023136"/>
    </source>
</evidence>
<feature type="transmembrane region" description="Helical" evidence="8">
    <location>
        <begin position="189"/>
        <end position="212"/>
    </location>
</feature>
<dbReference type="SUPFAM" id="SSF103473">
    <property type="entry name" value="MFS general substrate transporter"/>
    <property type="match status" value="1"/>
</dbReference>